<dbReference type="Proteomes" id="UP000320055">
    <property type="component" value="Unassembled WGS sequence"/>
</dbReference>
<dbReference type="OrthoDB" id="115856at2"/>
<evidence type="ECO:0000313" key="6">
    <source>
        <dbReference type="EMBL" id="VEP16276.1"/>
    </source>
</evidence>
<dbReference type="EMBL" id="CAACVJ010000368">
    <property type="protein sequence ID" value="VEP16276.1"/>
    <property type="molecule type" value="Genomic_DNA"/>
</dbReference>
<dbReference type="SMART" id="SM00062">
    <property type="entry name" value="PBPb"/>
    <property type="match status" value="1"/>
</dbReference>
<dbReference type="AlphaFoldDB" id="A0A563VXX4"/>
<dbReference type="InterPro" id="IPR001638">
    <property type="entry name" value="Solute-binding_3/MltF_N"/>
</dbReference>
<dbReference type="SUPFAM" id="SSF53850">
    <property type="entry name" value="Periplasmic binding protein-like II"/>
    <property type="match status" value="1"/>
</dbReference>
<accession>A0A563VXX4</accession>
<gene>
    <name evidence="6" type="primary">aapJ</name>
    <name evidence="6" type="ORF">H1P_430004</name>
</gene>
<feature type="chain" id="PRO_5021932133" evidence="4">
    <location>
        <begin position="25"/>
        <end position="355"/>
    </location>
</feature>
<dbReference type="PANTHER" id="PTHR30085:SF7">
    <property type="entry name" value="AMINO-ACID ABC TRANSPORTER-BINDING PROTEIN YHDW-RELATED"/>
    <property type="match status" value="1"/>
</dbReference>
<proteinExistence type="inferred from homology"/>
<feature type="signal peptide" evidence="4">
    <location>
        <begin position="1"/>
        <end position="24"/>
    </location>
</feature>
<dbReference type="Gene3D" id="3.40.190.10">
    <property type="entry name" value="Periplasmic binding protein-like II"/>
    <property type="match status" value="2"/>
</dbReference>
<dbReference type="Pfam" id="PF00497">
    <property type="entry name" value="SBP_bac_3"/>
    <property type="match status" value="1"/>
</dbReference>
<sequence length="355" mass="38601">MLNNSFLRSTILVGTLSLSLAACGGGGETTPTDSASSTAGGTSRLDTVLSRGNLICGVNGQLPGFSFVDENGEYSGMDVDICRAIASALFDDPSQVEYRDLSAQERFTAVQSGEVDILIRNTTWTINRDTSVGMEFAPTTFYDGQGLMATTASGVQQLEDLNGKSVCVLSGTTNEQNLTDRMRKLEVNYTPVVFEDTDAVYAAYEQGRCEAVTSDRSQLVARRAVLANPDDHEVLEVVMSKEPLGPLVANGDAKWFDAVKWITYSLIQAEEFDLNSQNVADFAETEDPQIRRFLGQEGNLGEDMGLPNDFAARVVRNVGNYGEIYEKNIGTPFGLDRGQNQLWSDGGLLYSPPFR</sequence>
<evidence type="ECO:0000256" key="1">
    <source>
        <dbReference type="ARBA" id="ARBA00010333"/>
    </source>
</evidence>
<dbReference type="RefSeq" id="WP_144866039.1">
    <property type="nucleotide sequence ID" value="NZ_LR213803.1"/>
</dbReference>
<keyword evidence="3 4" id="KW-0732">Signal</keyword>
<keyword evidence="2" id="KW-0813">Transport</keyword>
<organism evidence="6 7">
    <name type="scientific">Hyella patelloides LEGE 07179</name>
    <dbReference type="NCBI Taxonomy" id="945734"/>
    <lineage>
        <taxon>Bacteria</taxon>
        <taxon>Bacillati</taxon>
        <taxon>Cyanobacteriota</taxon>
        <taxon>Cyanophyceae</taxon>
        <taxon>Pleurocapsales</taxon>
        <taxon>Hyellaceae</taxon>
        <taxon>Hyella</taxon>
    </lineage>
</organism>
<dbReference type="CDD" id="cd13692">
    <property type="entry name" value="PBP2_BztA"/>
    <property type="match status" value="1"/>
</dbReference>
<name>A0A563VXX4_9CYAN</name>
<feature type="domain" description="Solute-binding protein family 3/N-terminal" evidence="5">
    <location>
        <begin position="53"/>
        <end position="281"/>
    </location>
</feature>
<dbReference type="GO" id="GO:0006865">
    <property type="term" value="P:amino acid transport"/>
    <property type="evidence" value="ECO:0007669"/>
    <property type="project" value="TreeGrafter"/>
</dbReference>
<evidence type="ECO:0000256" key="2">
    <source>
        <dbReference type="ARBA" id="ARBA00022448"/>
    </source>
</evidence>
<comment type="similarity">
    <text evidence="1">Belongs to the bacterial solute-binding protein 3 family.</text>
</comment>
<evidence type="ECO:0000313" key="7">
    <source>
        <dbReference type="Proteomes" id="UP000320055"/>
    </source>
</evidence>
<evidence type="ECO:0000256" key="4">
    <source>
        <dbReference type="SAM" id="SignalP"/>
    </source>
</evidence>
<reference evidence="6 7" key="1">
    <citation type="submission" date="2019-01" db="EMBL/GenBank/DDBJ databases">
        <authorList>
            <person name="Brito A."/>
        </authorList>
    </citation>
    <scope>NUCLEOTIDE SEQUENCE [LARGE SCALE GENOMIC DNA]</scope>
    <source>
        <strain evidence="6">1</strain>
    </source>
</reference>
<dbReference type="InterPro" id="IPR051455">
    <property type="entry name" value="Bact_solute-bind_prot3"/>
</dbReference>
<evidence type="ECO:0000259" key="5">
    <source>
        <dbReference type="SMART" id="SM00062"/>
    </source>
</evidence>
<keyword evidence="7" id="KW-1185">Reference proteome</keyword>
<evidence type="ECO:0000256" key="3">
    <source>
        <dbReference type="ARBA" id="ARBA00022729"/>
    </source>
</evidence>
<dbReference type="PANTHER" id="PTHR30085">
    <property type="entry name" value="AMINO ACID ABC TRANSPORTER PERMEASE"/>
    <property type="match status" value="1"/>
</dbReference>
<protein>
    <submittedName>
        <fullName evidence="6">General L-amino acid-binding periplasmic protein AapJ</fullName>
    </submittedName>
</protein>